<evidence type="ECO:0000313" key="2">
    <source>
        <dbReference type="EMBL" id="KAG7158535.1"/>
    </source>
</evidence>
<evidence type="ECO:0000313" key="3">
    <source>
        <dbReference type="Proteomes" id="UP000747542"/>
    </source>
</evidence>
<sequence length="244" mass="28201">VYVLFQISLQGMEEIILKDEPEDWCSVVEDTRQRDPNVLYCNNSDQVSQRCLSSDGWNFSSLVEENPSYSLAFDRTLFPKDYPGGFHKTSVTSLMPSDMIQVGDKFSSLAKLEQAITLYEAETMTKLYKRDSRKLVSKRVQRDIKAELVYYDLVYACVKGGRIYYTRGRPSRNSLKSGCTMQIRLKASRDGQFLEVVHKVEQHNHSLTETHMSYRGYVVSLTLYHHHYKTFMCCQPHTLPSPPL</sequence>
<dbReference type="PANTHER" id="PTHR47086">
    <property type="entry name" value="BTB DOMAIN-CONTAINING PROTEIN"/>
    <property type="match status" value="1"/>
</dbReference>
<name>A0A8J5JJ22_HOMAM</name>
<dbReference type="Pfam" id="PF21599">
    <property type="entry name" value="ZSWIM3_N"/>
    <property type="match status" value="1"/>
</dbReference>
<dbReference type="AlphaFoldDB" id="A0A8J5JJ22"/>
<proteinExistence type="predicted"/>
<feature type="non-terminal residue" evidence="2">
    <location>
        <position position="1"/>
    </location>
</feature>
<dbReference type="InterPro" id="IPR048325">
    <property type="entry name" value="ZSWIM3_N"/>
</dbReference>
<feature type="domain" description="ZSWIM3 N-terminal" evidence="1">
    <location>
        <begin position="100"/>
        <end position="205"/>
    </location>
</feature>
<organism evidence="2 3">
    <name type="scientific">Homarus americanus</name>
    <name type="common">American lobster</name>
    <dbReference type="NCBI Taxonomy" id="6706"/>
    <lineage>
        <taxon>Eukaryota</taxon>
        <taxon>Metazoa</taxon>
        <taxon>Ecdysozoa</taxon>
        <taxon>Arthropoda</taxon>
        <taxon>Crustacea</taxon>
        <taxon>Multicrustacea</taxon>
        <taxon>Malacostraca</taxon>
        <taxon>Eumalacostraca</taxon>
        <taxon>Eucarida</taxon>
        <taxon>Decapoda</taxon>
        <taxon>Pleocyemata</taxon>
        <taxon>Astacidea</taxon>
        <taxon>Nephropoidea</taxon>
        <taxon>Nephropidae</taxon>
        <taxon>Homarus</taxon>
    </lineage>
</organism>
<keyword evidence="2" id="KW-0238">DNA-binding</keyword>
<protein>
    <submittedName>
        <fullName evidence="2">Putative FAR1 DNA-binding domain-containing protein</fullName>
    </submittedName>
</protein>
<comment type="caution">
    <text evidence="2">The sequence shown here is derived from an EMBL/GenBank/DDBJ whole genome shotgun (WGS) entry which is preliminary data.</text>
</comment>
<dbReference type="PANTHER" id="PTHR47086:SF4">
    <property type="entry name" value="BTB DOMAIN-CONTAINING PROTEIN"/>
    <property type="match status" value="1"/>
</dbReference>
<accession>A0A8J5JJ22</accession>
<keyword evidence="3" id="KW-1185">Reference proteome</keyword>
<dbReference type="InterPro" id="IPR040854">
    <property type="entry name" value="ZSWIM9"/>
</dbReference>
<reference evidence="2" key="1">
    <citation type="journal article" date="2021" name="Sci. Adv.">
        <title>The American lobster genome reveals insights on longevity, neural, and immune adaptations.</title>
        <authorList>
            <person name="Polinski J.M."/>
            <person name="Zimin A.V."/>
            <person name="Clark K.F."/>
            <person name="Kohn A.B."/>
            <person name="Sadowski N."/>
            <person name="Timp W."/>
            <person name="Ptitsyn A."/>
            <person name="Khanna P."/>
            <person name="Romanova D.Y."/>
            <person name="Williams P."/>
            <person name="Greenwood S.J."/>
            <person name="Moroz L.L."/>
            <person name="Walt D.R."/>
            <person name="Bodnar A.G."/>
        </authorList>
    </citation>
    <scope>NUCLEOTIDE SEQUENCE</scope>
    <source>
        <strain evidence="2">GMGI-L3</strain>
    </source>
</reference>
<gene>
    <name evidence="2" type="ORF">Hamer_G026549</name>
</gene>
<evidence type="ECO:0000259" key="1">
    <source>
        <dbReference type="Pfam" id="PF21599"/>
    </source>
</evidence>
<dbReference type="GO" id="GO:0003677">
    <property type="term" value="F:DNA binding"/>
    <property type="evidence" value="ECO:0007669"/>
    <property type="project" value="UniProtKB-KW"/>
</dbReference>
<dbReference type="EMBL" id="JAHLQT010034735">
    <property type="protein sequence ID" value="KAG7158535.1"/>
    <property type="molecule type" value="Genomic_DNA"/>
</dbReference>
<dbReference type="Proteomes" id="UP000747542">
    <property type="component" value="Unassembled WGS sequence"/>
</dbReference>